<dbReference type="Gene3D" id="2.130.10.10">
    <property type="entry name" value="YVTN repeat-like/Quinoprotein amine dehydrogenase"/>
    <property type="match status" value="1"/>
</dbReference>
<dbReference type="GeneID" id="15804664"/>
<dbReference type="SMART" id="SM00320">
    <property type="entry name" value="WD40"/>
    <property type="match status" value="2"/>
</dbReference>
<accession>L0B0M2</accession>
<evidence type="ECO:0000256" key="1">
    <source>
        <dbReference type="ARBA" id="ARBA00004496"/>
    </source>
</evidence>
<dbReference type="PROSITE" id="PS50294">
    <property type="entry name" value="WD_REPEATS_REGION"/>
    <property type="match status" value="1"/>
</dbReference>
<sequence length="125" mass="13778">MAASLKLLGSKTEHRGCINSVKFDSSGVYCMTAGNDRTIRLWNPSKQLHIKKFFGKVPILVTCVAGPHNYEVNDVCLSEDNKNFVSVGAEHSAFLWDTLEGKVVRKYNHGGLFLCSCLNATDGVR</sequence>
<dbReference type="Pfam" id="PF00400">
    <property type="entry name" value="WD40"/>
    <property type="match status" value="2"/>
</dbReference>
<dbReference type="InterPro" id="IPR015943">
    <property type="entry name" value="WD40/YVTN_repeat-like_dom_sf"/>
</dbReference>
<dbReference type="PROSITE" id="PS50082">
    <property type="entry name" value="WD_REPEATS_2"/>
    <property type="match status" value="2"/>
</dbReference>
<reference evidence="5 6" key="1">
    <citation type="journal article" date="2012" name="BMC Genomics">
        <title>Comparative genomic analysis and phylogenetic position of Theileria equi.</title>
        <authorList>
            <person name="Kappmeyer L.S."/>
            <person name="Thiagarajan M."/>
            <person name="Herndon D.R."/>
            <person name="Ramsay J.D."/>
            <person name="Caler E."/>
            <person name="Djikeng A."/>
            <person name="Gillespie J.J."/>
            <person name="Lau A.O."/>
            <person name="Roalson E.H."/>
            <person name="Silva J.C."/>
            <person name="Silva M.G."/>
            <person name="Suarez C.E."/>
            <person name="Ueti M.W."/>
            <person name="Nene V.M."/>
            <person name="Mealey R.H."/>
            <person name="Knowles D.P."/>
            <person name="Brayton K.A."/>
        </authorList>
    </citation>
    <scope>NUCLEOTIDE SEQUENCE [LARGE SCALE GENOMIC DNA]</scope>
    <source>
        <strain evidence="5 6">WA</strain>
    </source>
</reference>
<dbReference type="InterPro" id="IPR036322">
    <property type="entry name" value="WD40_repeat_dom_sf"/>
</dbReference>
<dbReference type="RefSeq" id="XP_004830719.1">
    <property type="nucleotide sequence ID" value="XM_004830662.1"/>
</dbReference>
<dbReference type="GO" id="GO:0071013">
    <property type="term" value="C:catalytic step 2 spliceosome"/>
    <property type="evidence" value="ECO:0007669"/>
    <property type="project" value="TreeGrafter"/>
</dbReference>
<proteinExistence type="inferred from homology"/>
<comment type="similarity">
    <text evidence="3">Belongs to the WD repeat MORG1 family.</text>
</comment>
<dbReference type="PANTHER" id="PTHR22842:SF3">
    <property type="entry name" value="WD REPEAT DOMAIN-CONTAINING PROTEIN 83"/>
    <property type="match status" value="1"/>
</dbReference>
<feature type="repeat" description="WD" evidence="4">
    <location>
        <begin position="11"/>
        <end position="43"/>
    </location>
</feature>
<keyword evidence="4" id="KW-0853">WD repeat</keyword>
<dbReference type="OrthoDB" id="71437at2759"/>
<dbReference type="PANTHER" id="PTHR22842">
    <property type="entry name" value="WD40 REPEAT PROTEIN"/>
    <property type="match status" value="1"/>
</dbReference>
<dbReference type="EMBL" id="CP001670">
    <property type="protein sequence ID" value="AFZ81053.1"/>
    <property type="molecule type" value="Genomic_DNA"/>
</dbReference>
<dbReference type="Proteomes" id="UP000031512">
    <property type="component" value="Chromosome 3"/>
</dbReference>
<organism evidence="5 6">
    <name type="scientific">Theileria equi strain WA</name>
    <dbReference type="NCBI Taxonomy" id="1537102"/>
    <lineage>
        <taxon>Eukaryota</taxon>
        <taxon>Sar</taxon>
        <taxon>Alveolata</taxon>
        <taxon>Apicomplexa</taxon>
        <taxon>Aconoidasida</taxon>
        <taxon>Piroplasmida</taxon>
        <taxon>Theileriidae</taxon>
        <taxon>Theileria</taxon>
    </lineage>
</organism>
<dbReference type="GO" id="GO:0000398">
    <property type="term" value="P:mRNA splicing, via spliceosome"/>
    <property type="evidence" value="ECO:0007669"/>
    <property type="project" value="TreeGrafter"/>
</dbReference>
<evidence type="ECO:0000256" key="4">
    <source>
        <dbReference type="PROSITE-ProRule" id="PRU00221"/>
    </source>
</evidence>
<evidence type="ECO:0000256" key="3">
    <source>
        <dbReference type="ARBA" id="ARBA00038145"/>
    </source>
</evidence>
<gene>
    <name evidence="5" type="ORF">BEWA_004610</name>
</gene>
<dbReference type="VEuPathDB" id="PiroplasmaDB:BEWA_004610"/>
<dbReference type="InterPro" id="IPR051980">
    <property type="entry name" value="WD_repeat_MORG1"/>
</dbReference>
<protein>
    <submittedName>
        <fullName evidence="5">WD domain, G-beta repeat domain-containing protein</fullName>
    </submittedName>
</protein>
<dbReference type="AlphaFoldDB" id="L0B0M2"/>
<dbReference type="InterPro" id="IPR001680">
    <property type="entry name" value="WD40_rpt"/>
</dbReference>
<keyword evidence="6" id="KW-1185">Reference proteome</keyword>
<comment type="subcellular location">
    <subcellularLocation>
        <location evidence="1">Cytoplasm</location>
    </subcellularLocation>
</comment>
<dbReference type="KEGG" id="beq:BEWA_004610"/>
<name>L0B0M2_THEEQ</name>
<feature type="repeat" description="WD" evidence="4">
    <location>
        <begin position="65"/>
        <end position="106"/>
    </location>
</feature>
<keyword evidence="2" id="KW-0963">Cytoplasm</keyword>
<evidence type="ECO:0000256" key="2">
    <source>
        <dbReference type="ARBA" id="ARBA00022490"/>
    </source>
</evidence>
<evidence type="ECO:0000313" key="5">
    <source>
        <dbReference type="EMBL" id="AFZ81053.1"/>
    </source>
</evidence>
<dbReference type="STRING" id="1537102.L0B0M2"/>
<dbReference type="SUPFAM" id="SSF50978">
    <property type="entry name" value="WD40 repeat-like"/>
    <property type="match status" value="1"/>
</dbReference>
<evidence type="ECO:0000313" key="6">
    <source>
        <dbReference type="Proteomes" id="UP000031512"/>
    </source>
</evidence>
<dbReference type="GO" id="GO:0005737">
    <property type="term" value="C:cytoplasm"/>
    <property type="evidence" value="ECO:0007669"/>
    <property type="project" value="UniProtKB-SubCell"/>
</dbReference>
<dbReference type="eggNOG" id="KOG0316">
    <property type="taxonomic scope" value="Eukaryota"/>
</dbReference>